<accession>A0A4R2MJU9</accession>
<dbReference type="CDD" id="cd16329">
    <property type="entry name" value="LolA_like"/>
    <property type="match status" value="1"/>
</dbReference>
<evidence type="ECO:0000313" key="4">
    <source>
        <dbReference type="EMBL" id="TCP05625.1"/>
    </source>
</evidence>
<protein>
    <submittedName>
        <fullName evidence="4">Outer membrane lipoprotein-sorting protein</fullName>
    </submittedName>
</protein>
<dbReference type="InterPro" id="IPR006311">
    <property type="entry name" value="TAT_signal"/>
</dbReference>
<feature type="signal peptide" evidence="2">
    <location>
        <begin position="1"/>
        <end position="31"/>
    </location>
</feature>
<gene>
    <name evidence="4" type="ORF">EV684_101497</name>
</gene>
<dbReference type="SUPFAM" id="SSF89392">
    <property type="entry name" value="Prokaryotic lipoproteins and lipoprotein localization factors"/>
    <property type="match status" value="1"/>
</dbReference>
<evidence type="ECO:0000313" key="5">
    <source>
        <dbReference type="Proteomes" id="UP000295106"/>
    </source>
</evidence>
<name>A0A4R2MJU9_RUBGE</name>
<dbReference type="InterPro" id="IPR029046">
    <property type="entry name" value="LolA/LolB/LppX"/>
</dbReference>
<dbReference type="PROSITE" id="PS51318">
    <property type="entry name" value="TAT"/>
    <property type="match status" value="1"/>
</dbReference>
<dbReference type="InterPro" id="IPR011220">
    <property type="entry name" value="UCP028205"/>
</dbReference>
<evidence type="ECO:0000259" key="3">
    <source>
        <dbReference type="Pfam" id="PF17131"/>
    </source>
</evidence>
<dbReference type="AlphaFoldDB" id="A0A4R2MJU9"/>
<dbReference type="Pfam" id="PF17131">
    <property type="entry name" value="LolA_like"/>
    <property type="match status" value="1"/>
</dbReference>
<dbReference type="PIRSF" id="PIRSF028205">
    <property type="entry name" value="UCP028205"/>
    <property type="match status" value="1"/>
</dbReference>
<reference evidence="4 5" key="1">
    <citation type="submission" date="2019-03" db="EMBL/GenBank/DDBJ databases">
        <title>Genomic Encyclopedia of Type Strains, Phase IV (KMG-IV): sequencing the most valuable type-strain genomes for metagenomic binning, comparative biology and taxonomic classification.</title>
        <authorList>
            <person name="Goeker M."/>
        </authorList>
    </citation>
    <scope>NUCLEOTIDE SEQUENCE [LARGE SCALE GENOMIC DNA]</scope>
    <source>
        <strain evidence="4 5">DSM 1709</strain>
    </source>
</reference>
<dbReference type="Gene3D" id="2.50.20.10">
    <property type="entry name" value="Lipoprotein localisation LolA/LolB/LppX"/>
    <property type="match status" value="1"/>
</dbReference>
<sequence>MSEHSPRRRRFALVAALLAALPLAAAAQADAQQLLSASDAIRNPERSFRATVTVTEFEKGAQVNSLTLLSFARMAEGGGQFATLMRFTQPPRDAGKVMLKNGADLWFYDPSTKAAVRISPQQRLIGQAANGDVVTVNFARDYQARLAGEETITDGERKTRASQKLELRPSGDGAVYAAIELWIDAASKAPIKARFFADSGRLLKTAYYRKFQRQLGADRPTETVIIDGVDTQSVTLVRLSDYAVRDLPAAWYQKEFLPRFNAE</sequence>
<comment type="caution">
    <text evidence="4">The sequence shown here is derived from an EMBL/GenBank/DDBJ whole genome shotgun (WGS) entry which is preliminary data.</text>
</comment>
<organism evidence="4 5">
    <name type="scientific">Rubrivivax gelatinosus</name>
    <name type="common">Rhodocyclus gelatinosus</name>
    <name type="synonym">Rhodopseudomonas gelatinosa</name>
    <dbReference type="NCBI Taxonomy" id="28068"/>
    <lineage>
        <taxon>Bacteria</taxon>
        <taxon>Pseudomonadati</taxon>
        <taxon>Pseudomonadota</taxon>
        <taxon>Betaproteobacteria</taxon>
        <taxon>Burkholderiales</taxon>
        <taxon>Sphaerotilaceae</taxon>
        <taxon>Rubrivivax</taxon>
    </lineage>
</organism>
<dbReference type="InterPro" id="IPR033399">
    <property type="entry name" value="TP_0789-like"/>
</dbReference>
<dbReference type="GeneID" id="99687224"/>
<dbReference type="OrthoDB" id="368800at2"/>
<evidence type="ECO:0000256" key="2">
    <source>
        <dbReference type="SAM" id="SignalP"/>
    </source>
</evidence>
<evidence type="ECO:0000256" key="1">
    <source>
        <dbReference type="ARBA" id="ARBA00022729"/>
    </source>
</evidence>
<dbReference type="Proteomes" id="UP000295106">
    <property type="component" value="Unassembled WGS sequence"/>
</dbReference>
<proteinExistence type="predicted"/>
<dbReference type="RefSeq" id="WP_132644612.1">
    <property type="nucleotide sequence ID" value="NZ_CP181386.1"/>
</dbReference>
<keyword evidence="1 2" id="KW-0732">Signal</keyword>
<dbReference type="EMBL" id="SLXD01000001">
    <property type="protein sequence ID" value="TCP05625.1"/>
    <property type="molecule type" value="Genomic_DNA"/>
</dbReference>
<feature type="domain" description="Uncharacterized protein TP-0789" evidence="3">
    <location>
        <begin position="82"/>
        <end position="259"/>
    </location>
</feature>
<keyword evidence="4" id="KW-0449">Lipoprotein</keyword>
<feature type="chain" id="PRO_5020546438" evidence="2">
    <location>
        <begin position="32"/>
        <end position="263"/>
    </location>
</feature>